<dbReference type="OrthoDB" id="1594986at2759"/>
<protein>
    <submittedName>
        <fullName evidence="3">(pine wood nematode) hypothetical protein</fullName>
    </submittedName>
    <submittedName>
        <fullName evidence="6">PB1 domain-containing protein</fullName>
    </submittedName>
</protein>
<feature type="compositionally biased region" description="Polar residues" evidence="1">
    <location>
        <begin position="251"/>
        <end position="262"/>
    </location>
</feature>
<accession>A0A1I7S737</accession>
<evidence type="ECO:0000256" key="1">
    <source>
        <dbReference type="SAM" id="MobiDB-lite"/>
    </source>
</evidence>
<dbReference type="AlphaFoldDB" id="A0A1I7S737"/>
<proteinExistence type="predicted"/>
<keyword evidence="5" id="KW-1185">Reference proteome</keyword>
<dbReference type="SMR" id="A0A1I7S737"/>
<dbReference type="GO" id="GO:0048208">
    <property type="term" value="P:COPII vesicle coating"/>
    <property type="evidence" value="ECO:0007669"/>
    <property type="project" value="InterPro"/>
</dbReference>
<dbReference type="CDD" id="cd05992">
    <property type="entry name" value="PB1"/>
    <property type="match status" value="1"/>
</dbReference>
<feature type="region of interest" description="Disordered" evidence="1">
    <location>
        <begin position="178"/>
        <end position="331"/>
    </location>
</feature>
<dbReference type="SMART" id="SM00666">
    <property type="entry name" value="PB1"/>
    <property type="match status" value="1"/>
</dbReference>
<organism evidence="4 6">
    <name type="scientific">Bursaphelenchus xylophilus</name>
    <name type="common">Pinewood nematode worm</name>
    <name type="synonym">Aphelenchoides xylophilus</name>
    <dbReference type="NCBI Taxonomy" id="6326"/>
    <lineage>
        <taxon>Eukaryota</taxon>
        <taxon>Metazoa</taxon>
        <taxon>Ecdysozoa</taxon>
        <taxon>Nematoda</taxon>
        <taxon>Chromadorea</taxon>
        <taxon>Rhabditida</taxon>
        <taxon>Tylenchina</taxon>
        <taxon>Tylenchomorpha</taxon>
        <taxon>Aphelenchoidea</taxon>
        <taxon>Aphelenchoididae</taxon>
        <taxon>Bursaphelenchus</taxon>
    </lineage>
</organism>
<dbReference type="Proteomes" id="UP000582659">
    <property type="component" value="Unassembled WGS sequence"/>
</dbReference>
<dbReference type="eggNOG" id="ENOG502QR6R">
    <property type="taxonomic scope" value="Eukaryota"/>
</dbReference>
<dbReference type="EMBL" id="CAJFDI010000001">
    <property type="protein sequence ID" value="CAD5209491.1"/>
    <property type="molecule type" value="Genomic_DNA"/>
</dbReference>
<evidence type="ECO:0000259" key="2">
    <source>
        <dbReference type="PROSITE" id="PS51745"/>
    </source>
</evidence>
<feature type="compositionally biased region" description="Low complexity" evidence="1">
    <location>
        <begin position="178"/>
        <end position="195"/>
    </location>
</feature>
<dbReference type="EMBL" id="CAJFCV020000001">
    <property type="protein sequence ID" value="CAG9084568.1"/>
    <property type="molecule type" value="Genomic_DNA"/>
</dbReference>
<dbReference type="GO" id="GO:0070971">
    <property type="term" value="C:endoplasmic reticulum exit site"/>
    <property type="evidence" value="ECO:0007669"/>
    <property type="project" value="TreeGrafter"/>
</dbReference>
<name>A0A1I7S737_BURXY</name>
<feature type="domain" description="PB1" evidence="2">
    <location>
        <begin position="4"/>
        <end position="82"/>
    </location>
</feature>
<dbReference type="PROSITE" id="PS51745">
    <property type="entry name" value="PB1"/>
    <property type="match status" value="1"/>
</dbReference>
<dbReference type="GO" id="GO:0042802">
    <property type="term" value="F:identical protein binding"/>
    <property type="evidence" value="ECO:0007669"/>
    <property type="project" value="InterPro"/>
</dbReference>
<dbReference type="SUPFAM" id="SSF54277">
    <property type="entry name" value="CAD &amp; PB1 domains"/>
    <property type="match status" value="1"/>
</dbReference>
<reference evidence="3" key="2">
    <citation type="submission" date="2020-09" db="EMBL/GenBank/DDBJ databases">
        <authorList>
            <person name="Kikuchi T."/>
        </authorList>
    </citation>
    <scope>NUCLEOTIDE SEQUENCE</scope>
    <source>
        <strain evidence="3">Ka4C1</strain>
    </source>
</reference>
<reference evidence="6" key="1">
    <citation type="submission" date="2016-11" db="UniProtKB">
        <authorList>
            <consortium name="WormBaseParasite"/>
        </authorList>
    </citation>
    <scope>IDENTIFICATION</scope>
</reference>
<evidence type="ECO:0000313" key="6">
    <source>
        <dbReference type="WBParaSite" id="BXY_0882600.1"/>
    </source>
</evidence>
<evidence type="ECO:0000313" key="5">
    <source>
        <dbReference type="Proteomes" id="UP000659654"/>
    </source>
</evidence>
<dbReference type="InterPro" id="IPR053793">
    <property type="entry name" value="PB1-like"/>
</dbReference>
<dbReference type="InterPro" id="IPR000270">
    <property type="entry name" value="PB1_dom"/>
</dbReference>
<dbReference type="Proteomes" id="UP000659654">
    <property type="component" value="Unassembled WGS sequence"/>
</dbReference>
<feature type="compositionally biased region" description="Low complexity" evidence="1">
    <location>
        <begin position="267"/>
        <end position="284"/>
    </location>
</feature>
<dbReference type="PANTHER" id="PTHR15335">
    <property type="entry name" value="PROTEIN TFG"/>
    <property type="match status" value="1"/>
</dbReference>
<dbReference type="Gene3D" id="3.10.20.90">
    <property type="entry name" value="Phosphatidylinositol 3-kinase Catalytic Subunit, Chain A, domain 1"/>
    <property type="match status" value="1"/>
</dbReference>
<evidence type="ECO:0000313" key="4">
    <source>
        <dbReference type="Proteomes" id="UP000095284"/>
    </source>
</evidence>
<sequence>MVESTVLKTKYGTDFRKRLIHHQNDVSFNDLVFKIQNLYNLDSNSNIQLKYKDEDGDFITLIDDDDVSIAIHDQKVLYIEVTVDQSESVECPLENPVKSASNVATIDPSRHEQVESNGLILHAQEVANIASEFSDPPKQEVQQQEQQLENVPIDDKPVGNGYYQQQFNQPVQQKLEYQPPIQQQQHQQQQQQQHPLQPPAPQPIYGGFAPPPSSTPIGQAPQPQYPPHSTPSLPHQPPVSSVPYQPYGGYQPSSAPTTQAGPFSNVPPQQQQNAPQQQAPAGGFQPPPTLNGPPPSIPPAGVVPGGQAFNPFARGAQQPQTGAFNRPYGNY</sequence>
<feature type="compositionally biased region" description="Pro residues" evidence="1">
    <location>
        <begin position="223"/>
        <end position="237"/>
    </location>
</feature>
<dbReference type="Proteomes" id="UP000095284">
    <property type="component" value="Unplaced"/>
</dbReference>
<dbReference type="InterPro" id="IPR033512">
    <property type="entry name" value="TFG"/>
</dbReference>
<dbReference type="WBParaSite" id="BXY_0882600.1">
    <property type="protein sequence ID" value="BXY_0882600.1"/>
    <property type="gene ID" value="BXY_0882600"/>
</dbReference>
<feature type="compositionally biased region" description="Pro residues" evidence="1">
    <location>
        <begin position="285"/>
        <end position="298"/>
    </location>
</feature>
<dbReference type="PANTHER" id="PTHR15335:SF7">
    <property type="entry name" value="PROTEIN TFG"/>
    <property type="match status" value="1"/>
</dbReference>
<gene>
    <name evidence="3" type="ORF">BXYJ_LOCUS1462</name>
</gene>
<evidence type="ECO:0000313" key="3">
    <source>
        <dbReference type="EMBL" id="CAD5209491.1"/>
    </source>
</evidence>
<dbReference type="Pfam" id="PF00564">
    <property type="entry name" value="PB1"/>
    <property type="match status" value="1"/>
</dbReference>